<keyword evidence="1" id="KW-0812">Transmembrane</keyword>
<reference evidence="2 3" key="1">
    <citation type="submission" date="2020-08" db="EMBL/GenBank/DDBJ databases">
        <title>Sequencing the genomes of 1000 actinobacteria strains.</title>
        <authorList>
            <person name="Klenk H.-P."/>
        </authorList>
    </citation>
    <scope>NUCLEOTIDE SEQUENCE [LARGE SCALE GENOMIC DNA]</scope>
    <source>
        <strain evidence="2 3">DSM 45886</strain>
    </source>
</reference>
<dbReference type="Pfam" id="PF10066">
    <property type="entry name" value="DUF2304"/>
    <property type="match status" value="1"/>
</dbReference>
<proteinExistence type="predicted"/>
<evidence type="ECO:0000313" key="2">
    <source>
        <dbReference type="EMBL" id="MBB4962138.1"/>
    </source>
</evidence>
<sequence>MKLTLITALTGLVLVAAIVELLRRRQLREKYALLWLGVGLLVIPLAIFPKLLDRPAELIGAKSGVSLVLFLGIVFLLLMSVHLSWEVSRLEEETRTIAEDLALLRAKIEERQQTETEVMARND</sequence>
<name>A0A7W7SWH4_9ACTN</name>
<dbReference type="InterPro" id="IPR019277">
    <property type="entry name" value="DUF2304"/>
</dbReference>
<dbReference type="AlphaFoldDB" id="A0A7W7SWH4"/>
<protein>
    <recommendedName>
        <fullName evidence="4">DUF2304 domain-containing protein</fullName>
    </recommendedName>
</protein>
<feature type="transmembrane region" description="Helical" evidence="1">
    <location>
        <begin position="33"/>
        <end position="52"/>
    </location>
</feature>
<keyword evidence="1" id="KW-1133">Transmembrane helix</keyword>
<organism evidence="2 3">
    <name type="scientific">Micromonospora polyrhachis</name>
    <dbReference type="NCBI Taxonomy" id="1282883"/>
    <lineage>
        <taxon>Bacteria</taxon>
        <taxon>Bacillati</taxon>
        <taxon>Actinomycetota</taxon>
        <taxon>Actinomycetes</taxon>
        <taxon>Micromonosporales</taxon>
        <taxon>Micromonosporaceae</taxon>
        <taxon>Micromonospora</taxon>
    </lineage>
</organism>
<keyword evidence="3" id="KW-1185">Reference proteome</keyword>
<evidence type="ECO:0000313" key="3">
    <source>
        <dbReference type="Proteomes" id="UP000578819"/>
    </source>
</evidence>
<comment type="caution">
    <text evidence="2">The sequence shown here is derived from an EMBL/GenBank/DDBJ whole genome shotgun (WGS) entry which is preliminary data.</text>
</comment>
<dbReference type="EMBL" id="JACHJW010000001">
    <property type="protein sequence ID" value="MBB4962138.1"/>
    <property type="molecule type" value="Genomic_DNA"/>
</dbReference>
<keyword evidence="1" id="KW-0472">Membrane</keyword>
<accession>A0A7W7SWH4</accession>
<feature type="transmembrane region" description="Helical" evidence="1">
    <location>
        <begin position="64"/>
        <end position="85"/>
    </location>
</feature>
<dbReference type="RefSeq" id="WP_184538143.1">
    <property type="nucleotide sequence ID" value="NZ_JACHJW010000001.1"/>
</dbReference>
<evidence type="ECO:0000256" key="1">
    <source>
        <dbReference type="SAM" id="Phobius"/>
    </source>
</evidence>
<gene>
    <name evidence="2" type="ORF">FHR38_005871</name>
</gene>
<dbReference type="Proteomes" id="UP000578819">
    <property type="component" value="Unassembled WGS sequence"/>
</dbReference>
<evidence type="ECO:0008006" key="4">
    <source>
        <dbReference type="Google" id="ProtNLM"/>
    </source>
</evidence>